<evidence type="ECO:0000256" key="4">
    <source>
        <dbReference type="ARBA" id="ARBA00023254"/>
    </source>
</evidence>
<dbReference type="InterPro" id="IPR042123">
    <property type="entry name" value="Zip3/RNF212-like"/>
</dbReference>
<dbReference type="KEGG" id="pvt:110083932"/>
<dbReference type="GO" id="GO:0000795">
    <property type="term" value="C:synaptonemal complex"/>
    <property type="evidence" value="ECO:0007669"/>
    <property type="project" value="InterPro"/>
</dbReference>
<dbReference type="GO" id="GO:0019789">
    <property type="term" value="F:SUMO transferase activity"/>
    <property type="evidence" value="ECO:0007669"/>
    <property type="project" value="InterPro"/>
</dbReference>
<dbReference type="RefSeq" id="XP_020658503.1">
    <property type="nucleotide sequence ID" value="XM_020802844.2"/>
</dbReference>
<dbReference type="InterPro" id="IPR001841">
    <property type="entry name" value="Znf_RING"/>
</dbReference>
<dbReference type="PROSITE" id="PS00518">
    <property type="entry name" value="ZF_RING_1"/>
    <property type="match status" value="1"/>
</dbReference>
<evidence type="ECO:0000313" key="8">
    <source>
        <dbReference type="Proteomes" id="UP001652642"/>
    </source>
</evidence>
<name>A0A6J0UED3_9SAUR</name>
<keyword evidence="9" id="KW-0436">Ligase</keyword>
<evidence type="ECO:0000256" key="6">
    <source>
        <dbReference type="SAM" id="MobiDB-lite"/>
    </source>
</evidence>
<reference evidence="8" key="1">
    <citation type="submission" date="2025-05" db="UniProtKB">
        <authorList>
            <consortium name="RefSeq"/>
        </authorList>
    </citation>
    <scope>NUCLEOTIDE SEQUENCE [LARGE SCALE GENOMIC DNA]</scope>
</reference>
<dbReference type="GO" id="GO:0016925">
    <property type="term" value="P:protein sumoylation"/>
    <property type="evidence" value="ECO:0007669"/>
    <property type="project" value="TreeGrafter"/>
</dbReference>
<organism evidence="8 9">
    <name type="scientific">Pogona vitticeps</name>
    <name type="common">central bearded dragon</name>
    <dbReference type="NCBI Taxonomy" id="103695"/>
    <lineage>
        <taxon>Eukaryota</taxon>
        <taxon>Metazoa</taxon>
        <taxon>Chordata</taxon>
        <taxon>Craniata</taxon>
        <taxon>Vertebrata</taxon>
        <taxon>Euteleostomi</taxon>
        <taxon>Lepidosauria</taxon>
        <taxon>Squamata</taxon>
        <taxon>Bifurcata</taxon>
        <taxon>Unidentata</taxon>
        <taxon>Episquamata</taxon>
        <taxon>Toxicofera</taxon>
        <taxon>Iguania</taxon>
        <taxon>Acrodonta</taxon>
        <taxon>Agamidae</taxon>
        <taxon>Amphibolurinae</taxon>
        <taxon>Pogona</taxon>
    </lineage>
</organism>
<dbReference type="OrthoDB" id="2535391at2759"/>
<protein>
    <submittedName>
        <fullName evidence="9">Probable E3 SUMO-protein ligase RNF212</fullName>
    </submittedName>
</protein>
<keyword evidence="8" id="KW-1185">Reference proteome</keyword>
<dbReference type="Gene3D" id="3.30.40.10">
    <property type="entry name" value="Zinc/RING finger domain, C3HC4 (zinc finger)"/>
    <property type="match status" value="1"/>
</dbReference>
<dbReference type="SUPFAM" id="SSF57850">
    <property type="entry name" value="RING/U-box"/>
    <property type="match status" value="1"/>
</dbReference>
<dbReference type="Pfam" id="PF14634">
    <property type="entry name" value="zf-RING_5"/>
    <property type="match status" value="1"/>
</dbReference>
<dbReference type="GeneID" id="110083932"/>
<keyword evidence="3" id="KW-0862">Zinc</keyword>
<evidence type="ECO:0000256" key="1">
    <source>
        <dbReference type="ARBA" id="ARBA00022723"/>
    </source>
</evidence>
<evidence type="ECO:0000256" key="5">
    <source>
        <dbReference type="PROSITE-ProRule" id="PRU00175"/>
    </source>
</evidence>
<dbReference type="SMART" id="SM00184">
    <property type="entry name" value="RING"/>
    <property type="match status" value="1"/>
</dbReference>
<dbReference type="AlphaFoldDB" id="A0A6J0UED3"/>
<feature type="domain" description="RING-type" evidence="7">
    <location>
        <begin position="7"/>
        <end position="47"/>
    </location>
</feature>
<keyword evidence="4" id="KW-0469">Meiosis</keyword>
<dbReference type="InParanoid" id="A0A6J0UED3"/>
<dbReference type="GO" id="GO:0008270">
    <property type="term" value="F:zinc ion binding"/>
    <property type="evidence" value="ECO:0007669"/>
    <property type="project" value="UniProtKB-KW"/>
</dbReference>
<dbReference type="GO" id="GO:0007129">
    <property type="term" value="P:homologous chromosome pairing at meiosis"/>
    <property type="evidence" value="ECO:0007669"/>
    <property type="project" value="TreeGrafter"/>
</dbReference>
<dbReference type="PANTHER" id="PTHR22663">
    <property type="entry name" value="RING FINGER PROTEIN NARYA-RELATED"/>
    <property type="match status" value="1"/>
</dbReference>
<keyword evidence="1" id="KW-0479">Metal-binding</keyword>
<keyword evidence="2 5" id="KW-0863">Zinc-finger</keyword>
<feature type="compositionally biased region" description="Polar residues" evidence="6">
    <location>
        <begin position="178"/>
        <end position="187"/>
    </location>
</feature>
<dbReference type="CDD" id="cd16746">
    <property type="entry name" value="RING-HC_RNF212"/>
    <property type="match status" value="1"/>
</dbReference>
<dbReference type="InterPro" id="IPR017907">
    <property type="entry name" value="Znf_RING_CS"/>
</dbReference>
<dbReference type="GO" id="GO:0007131">
    <property type="term" value="P:reciprocal meiotic recombination"/>
    <property type="evidence" value="ECO:0007669"/>
    <property type="project" value="InterPro"/>
</dbReference>
<feature type="compositionally biased region" description="Low complexity" evidence="6">
    <location>
        <begin position="198"/>
        <end position="211"/>
    </location>
</feature>
<evidence type="ECO:0000256" key="2">
    <source>
        <dbReference type="ARBA" id="ARBA00022771"/>
    </source>
</evidence>
<sequence length="264" mass="29248">MAAFVFCNACFQKPQGAAPKFTLTNCGHVVCERCLQKGKKDECLICRAACRTIVLSKKMNPDIHFLFMGVDGLCRKYSKELQQIAQFQEKHRRQLLAHYRGKITKLEEYLKKATQHIHQTPQLQRVSSVEVDYAPSSVQKPETTVGATRISLISPPQNGHMGSVASRSSQLYGMTSCQKTTSGSVRSSPLRIPKSGTSYKSSFVSSQGSQSHMPDGFGSRTMQHYECTPQSSLVRPSIALGSLLQRQHLGPCSLPGYSFKKINT</sequence>
<evidence type="ECO:0000259" key="7">
    <source>
        <dbReference type="PROSITE" id="PS50089"/>
    </source>
</evidence>
<evidence type="ECO:0000313" key="9">
    <source>
        <dbReference type="RefSeq" id="XP_020658503.1"/>
    </source>
</evidence>
<dbReference type="CTD" id="285498"/>
<feature type="region of interest" description="Disordered" evidence="6">
    <location>
        <begin position="178"/>
        <end position="215"/>
    </location>
</feature>
<dbReference type="Proteomes" id="UP001652642">
    <property type="component" value="Chromosome 1"/>
</dbReference>
<accession>A0A6J0UED3</accession>
<proteinExistence type="predicted"/>
<reference evidence="9" key="2">
    <citation type="submission" date="2025-08" db="UniProtKB">
        <authorList>
            <consortium name="RefSeq"/>
        </authorList>
    </citation>
    <scope>IDENTIFICATION</scope>
</reference>
<dbReference type="PROSITE" id="PS50089">
    <property type="entry name" value="ZF_RING_2"/>
    <property type="match status" value="1"/>
</dbReference>
<evidence type="ECO:0000256" key="3">
    <source>
        <dbReference type="ARBA" id="ARBA00022833"/>
    </source>
</evidence>
<dbReference type="InterPro" id="IPR013083">
    <property type="entry name" value="Znf_RING/FYVE/PHD"/>
</dbReference>
<dbReference type="PANTHER" id="PTHR22663:SF21">
    <property type="entry name" value="E3 SUMO-PROTEIN LIGASE RNF212-RELATED"/>
    <property type="match status" value="1"/>
</dbReference>
<gene>
    <name evidence="9" type="primary">RNF212</name>
</gene>
<dbReference type="GO" id="GO:0016874">
    <property type="term" value="F:ligase activity"/>
    <property type="evidence" value="ECO:0007669"/>
    <property type="project" value="UniProtKB-KW"/>
</dbReference>